<dbReference type="PANTHER" id="PTHR33975">
    <property type="entry name" value="MYELIN-ASSOCIATED OLIGODENDROCYTE BASIC PROTEIN"/>
    <property type="match status" value="1"/>
</dbReference>
<feature type="signal peptide" evidence="3">
    <location>
        <begin position="1"/>
        <end position="29"/>
    </location>
</feature>
<dbReference type="STRING" id="709986.Deima_2356"/>
<name>E8UAA5_DEIML</name>
<evidence type="ECO:0000313" key="4">
    <source>
        <dbReference type="EMBL" id="ADV67994.1"/>
    </source>
</evidence>
<protein>
    <recommendedName>
        <fullName evidence="6">DUF1517 domain-containing protein</fullName>
    </recommendedName>
</protein>
<keyword evidence="3" id="KW-0732">Signal</keyword>
<evidence type="ECO:0000256" key="2">
    <source>
        <dbReference type="SAM" id="Phobius"/>
    </source>
</evidence>
<keyword evidence="2" id="KW-1133">Transmembrane helix</keyword>
<dbReference type="Pfam" id="PF07466">
    <property type="entry name" value="DUF1517"/>
    <property type="match status" value="1"/>
</dbReference>
<evidence type="ECO:0000256" key="3">
    <source>
        <dbReference type="SAM" id="SignalP"/>
    </source>
</evidence>
<dbReference type="InterPro" id="IPR053023">
    <property type="entry name" value="FLAP_modulator"/>
</dbReference>
<evidence type="ECO:0000256" key="1">
    <source>
        <dbReference type="SAM" id="MobiDB-lite"/>
    </source>
</evidence>
<feature type="region of interest" description="Disordered" evidence="1">
    <location>
        <begin position="30"/>
        <end position="91"/>
    </location>
</feature>
<dbReference type="eggNOG" id="COG4371">
    <property type="taxonomic scope" value="Bacteria"/>
</dbReference>
<feature type="compositionally biased region" description="Low complexity" evidence="1">
    <location>
        <begin position="74"/>
        <end position="91"/>
    </location>
</feature>
<sequence precursor="true">MQRMRRTLLTLLKVLMALTLVGATLDASAARKRSGGGFGGSSRSSSRSSSTPSRSAPSSSRPSTLERSAPRTSTPRVTAPTYVTPTYVTPSTRPNVVVTSGPVVATGGYGVASSGGTVRTLLLVLLLIIVVVVIVVLVRRRAGRAGSVDAAHALLVQVLLADNDDVKRALQRVASDGDPDAPGGLASMLREAVLVLLRHEQDWVFGDVRHLTGDRTRAEQQVSLWATQARAAFEVQTTANYQDGNEHTGLRRAQLDDAALGGQPVAVTIAAAVLGASTATPGPANHAAVRTALMGLAALPADLLASTEVVWSPDTPGEFITQDEAILKYPSLTRL</sequence>
<reference evidence="5" key="2">
    <citation type="submission" date="2011-01" db="EMBL/GenBank/DDBJ databases">
        <title>The complete genome of Deinococcus maricopensis DSM 21211.</title>
        <authorList>
            <consortium name="US DOE Joint Genome Institute (JGI-PGF)"/>
            <person name="Lucas S."/>
            <person name="Copeland A."/>
            <person name="Lapidus A."/>
            <person name="Goodwin L."/>
            <person name="Pitluck S."/>
            <person name="Kyrpides N."/>
            <person name="Mavromatis K."/>
            <person name="Pagani I."/>
            <person name="Ivanova N."/>
            <person name="Ovchinnikova G."/>
            <person name="Zeytun A."/>
            <person name="Detter J.C."/>
            <person name="Han C."/>
            <person name="Land M."/>
            <person name="Hauser L."/>
            <person name="Markowitz V."/>
            <person name="Cheng J.-F."/>
            <person name="Hugenholtz P."/>
            <person name="Woyke T."/>
            <person name="Wu D."/>
            <person name="Pukall R."/>
            <person name="Gehrich-Schroeter G."/>
            <person name="Brambilla E."/>
            <person name="Klenk H.-P."/>
            <person name="Eisen J.A."/>
        </authorList>
    </citation>
    <scope>NUCLEOTIDE SEQUENCE [LARGE SCALE GENOMIC DNA]</scope>
    <source>
        <strain evidence="5">DSM 21211 / LMG 22137 / NRRL B-23946 / LB-34</strain>
    </source>
</reference>
<dbReference type="KEGG" id="dmr:Deima_2356"/>
<feature type="chain" id="PRO_5003232360" description="DUF1517 domain-containing protein" evidence="3">
    <location>
        <begin position="30"/>
        <end position="335"/>
    </location>
</feature>
<dbReference type="Proteomes" id="UP000008635">
    <property type="component" value="Chromosome"/>
</dbReference>
<dbReference type="OrthoDB" id="69379at2"/>
<reference evidence="4 5" key="1">
    <citation type="journal article" date="2011" name="Stand. Genomic Sci.">
        <title>Complete genome sequence of Deinococcus maricopensis type strain (LB-34).</title>
        <authorList>
            <person name="Pukall R."/>
            <person name="Zeytun A."/>
            <person name="Lucas S."/>
            <person name="Lapidus A."/>
            <person name="Hammon N."/>
            <person name="Deshpande S."/>
            <person name="Nolan M."/>
            <person name="Cheng J.F."/>
            <person name="Pitluck S."/>
            <person name="Liolios K."/>
            <person name="Pagani I."/>
            <person name="Mikhailova N."/>
            <person name="Ivanova N."/>
            <person name="Mavromatis K."/>
            <person name="Pati A."/>
            <person name="Tapia R."/>
            <person name="Han C."/>
            <person name="Goodwin L."/>
            <person name="Chen A."/>
            <person name="Palaniappan K."/>
            <person name="Land M."/>
            <person name="Hauser L."/>
            <person name="Chang Y.J."/>
            <person name="Jeffries C.D."/>
            <person name="Brambilla E.M."/>
            <person name="Rohde M."/>
            <person name="Goker M."/>
            <person name="Detter J.C."/>
            <person name="Woyke T."/>
            <person name="Bristow J."/>
            <person name="Eisen J.A."/>
            <person name="Markowitz V."/>
            <person name="Hugenholtz P."/>
            <person name="Kyrpides N.C."/>
            <person name="Klenk H.P."/>
        </authorList>
    </citation>
    <scope>NUCLEOTIDE SEQUENCE [LARGE SCALE GENOMIC DNA]</scope>
    <source>
        <strain evidence="5">DSM 21211 / LMG 22137 / NRRL B-23946 / LB-34</strain>
    </source>
</reference>
<dbReference type="AlphaFoldDB" id="E8UAA5"/>
<dbReference type="EMBL" id="CP002454">
    <property type="protein sequence ID" value="ADV67994.1"/>
    <property type="molecule type" value="Genomic_DNA"/>
</dbReference>
<evidence type="ECO:0000313" key="5">
    <source>
        <dbReference type="Proteomes" id="UP000008635"/>
    </source>
</evidence>
<keyword evidence="5" id="KW-1185">Reference proteome</keyword>
<accession>E8UAA5</accession>
<feature type="compositionally biased region" description="Low complexity" evidence="1">
    <location>
        <begin position="41"/>
        <end position="63"/>
    </location>
</feature>
<evidence type="ECO:0008006" key="6">
    <source>
        <dbReference type="Google" id="ProtNLM"/>
    </source>
</evidence>
<keyword evidence="2" id="KW-0812">Transmembrane</keyword>
<keyword evidence="2" id="KW-0472">Membrane</keyword>
<gene>
    <name evidence="4" type="ordered locus">Deima_2356</name>
</gene>
<dbReference type="PANTHER" id="PTHR33975:SF2">
    <property type="entry name" value="MYELIN-ASSOCIATED OLIGODENDROCYTE BASIC PROTEIN"/>
    <property type="match status" value="1"/>
</dbReference>
<dbReference type="InterPro" id="IPR010903">
    <property type="entry name" value="DUF1517"/>
</dbReference>
<organism evidence="4 5">
    <name type="scientific">Deinococcus maricopensis (strain DSM 21211 / LMG 22137 / NRRL B-23946 / LB-34)</name>
    <dbReference type="NCBI Taxonomy" id="709986"/>
    <lineage>
        <taxon>Bacteria</taxon>
        <taxon>Thermotogati</taxon>
        <taxon>Deinococcota</taxon>
        <taxon>Deinococci</taxon>
        <taxon>Deinococcales</taxon>
        <taxon>Deinococcaceae</taxon>
        <taxon>Deinococcus</taxon>
    </lineage>
</organism>
<proteinExistence type="predicted"/>
<feature type="transmembrane region" description="Helical" evidence="2">
    <location>
        <begin position="120"/>
        <end position="138"/>
    </location>
</feature>
<dbReference type="HOGENOM" id="CLU_828250_0_0_0"/>